<dbReference type="GO" id="GO:0006281">
    <property type="term" value="P:DNA repair"/>
    <property type="evidence" value="ECO:0007669"/>
    <property type="project" value="UniProtKB-UniRule"/>
</dbReference>
<proteinExistence type="inferred from homology"/>
<dbReference type="EnsemblPlants" id="Kaladp0011s0469.1.v1.1">
    <property type="protein sequence ID" value="Kaladp0011s0469.1.v1.1"/>
    <property type="gene ID" value="Kaladp0011s0469.v1.1"/>
</dbReference>
<dbReference type="GO" id="GO:0051604">
    <property type="term" value="P:protein maturation"/>
    <property type="evidence" value="ECO:0007669"/>
    <property type="project" value="UniProtKB-UniRule"/>
</dbReference>
<comment type="subcellular location">
    <subcellularLocation>
        <location evidence="1">Nucleus</location>
    </subcellularLocation>
</comment>
<evidence type="ECO:0000259" key="2">
    <source>
        <dbReference type="Pfam" id="PF14500"/>
    </source>
</evidence>
<dbReference type="PANTHER" id="PTHR12891">
    <property type="entry name" value="DNA REPAIR/TRANSCRIPTION PROTEIN MET18/MMS19"/>
    <property type="match status" value="1"/>
</dbReference>
<dbReference type="AlphaFoldDB" id="A0A7N0SX31"/>
<feature type="domain" description="MMS19 N-terminal" evidence="2">
    <location>
        <begin position="47"/>
        <end position="97"/>
    </location>
</feature>
<sequence length="131" mass="14229">MAEASRLCHWLEAYVGSGASPTQQAESLDAIVSLLKKEALTMEQLVVGMEKYLTSMDHVIRGRGILLLAVSLARLESKSLGSAAIHSLVAFFSDRLFGNTTDPNPGRERMSGSAQDVFEILNEKTVIALCF</sequence>
<dbReference type="GO" id="GO:0016226">
    <property type="term" value="P:iron-sulfur cluster assembly"/>
    <property type="evidence" value="ECO:0007669"/>
    <property type="project" value="UniProtKB-UniRule"/>
</dbReference>
<dbReference type="Proteomes" id="UP000594263">
    <property type="component" value="Unplaced"/>
</dbReference>
<keyword evidence="1" id="KW-0539">Nucleus</keyword>
<protein>
    <recommendedName>
        <fullName evidence="1">MMS19 nucleotide excision repair protein</fullName>
    </recommendedName>
</protein>
<reference evidence="3" key="1">
    <citation type="submission" date="2021-01" db="UniProtKB">
        <authorList>
            <consortium name="EnsemblPlants"/>
        </authorList>
    </citation>
    <scope>IDENTIFICATION</scope>
</reference>
<dbReference type="OMA" id="CHWLEAY"/>
<evidence type="ECO:0000313" key="3">
    <source>
        <dbReference type="EnsemblPlants" id="Kaladp0011s0469.1.v1.1"/>
    </source>
</evidence>
<name>A0A7N0SX31_KALFE</name>
<dbReference type="PANTHER" id="PTHR12891:SF0">
    <property type="entry name" value="MMS19 NUCLEOTIDE EXCISION REPAIR PROTEIN HOMOLOG"/>
    <property type="match status" value="1"/>
</dbReference>
<accession>A0A7N0SX31</accession>
<comment type="similarity">
    <text evidence="1">Belongs to the MET18/MMS19 family.</text>
</comment>
<keyword evidence="1" id="KW-0234">DNA repair</keyword>
<dbReference type="Pfam" id="PF14500">
    <property type="entry name" value="MMS19_N"/>
    <property type="match status" value="1"/>
</dbReference>
<keyword evidence="4" id="KW-1185">Reference proteome</keyword>
<organism evidence="3 4">
    <name type="scientific">Kalanchoe fedtschenkoi</name>
    <name type="common">Lavender scallops</name>
    <name type="synonym">South American air plant</name>
    <dbReference type="NCBI Taxonomy" id="63787"/>
    <lineage>
        <taxon>Eukaryota</taxon>
        <taxon>Viridiplantae</taxon>
        <taxon>Streptophyta</taxon>
        <taxon>Embryophyta</taxon>
        <taxon>Tracheophyta</taxon>
        <taxon>Spermatophyta</taxon>
        <taxon>Magnoliopsida</taxon>
        <taxon>eudicotyledons</taxon>
        <taxon>Gunneridae</taxon>
        <taxon>Pentapetalae</taxon>
        <taxon>Saxifragales</taxon>
        <taxon>Crassulaceae</taxon>
        <taxon>Kalanchoe</taxon>
    </lineage>
</organism>
<keyword evidence="1" id="KW-0227">DNA damage</keyword>
<comment type="function">
    <text evidence="1">Key component of the cytosolic iron-sulfur protein assembly (CIA) complex, a multiprotein complex that mediates the incorporation of iron-sulfur cluster into apoproteins specifically involved in DNA metabolism and genomic integrity. In the CIA complex, MMS19 acts as an adapter between early-acting CIA components and a subset of cellular target iron-sulfur proteins.</text>
</comment>
<dbReference type="InterPro" id="IPR029240">
    <property type="entry name" value="MMS19_N"/>
</dbReference>
<dbReference type="Gramene" id="Kaladp0011s0469.1.v1.1">
    <property type="protein sequence ID" value="Kaladp0011s0469.1.v1.1"/>
    <property type="gene ID" value="Kaladp0011s0469.v1.1"/>
</dbReference>
<evidence type="ECO:0000313" key="4">
    <source>
        <dbReference type="Proteomes" id="UP000594263"/>
    </source>
</evidence>
<evidence type="ECO:0000256" key="1">
    <source>
        <dbReference type="RuleBase" id="RU367072"/>
    </source>
</evidence>
<dbReference type="InterPro" id="IPR039920">
    <property type="entry name" value="MMS19"/>
</dbReference>
<dbReference type="GO" id="GO:0005634">
    <property type="term" value="C:nucleus"/>
    <property type="evidence" value="ECO:0007669"/>
    <property type="project" value="UniProtKB-SubCell"/>
</dbReference>
<dbReference type="GO" id="GO:0097361">
    <property type="term" value="C:cytosolic [4Fe-4S] assembly targeting complex"/>
    <property type="evidence" value="ECO:0007669"/>
    <property type="project" value="UniProtKB-UniRule"/>
</dbReference>